<organism evidence="1 2">
    <name type="scientific">Candidatus Zambryskibacteria bacterium RIFOXYD2_FULL_43_10</name>
    <dbReference type="NCBI Taxonomy" id="1802782"/>
    <lineage>
        <taxon>Bacteria</taxon>
        <taxon>Candidatus Zambryskiibacteriota</taxon>
    </lineage>
</organism>
<reference evidence="1 2" key="1">
    <citation type="journal article" date="2016" name="Nat. Commun.">
        <title>Thousands of microbial genomes shed light on interconnected biogeochemical processes in an aquifer system.</title>
        <authorList>
            <person name="Anantharaman K."/>
            <person name="Brown C.T."/>
            <person name="Hug L.A."/>
            <person name="Sharon I."/>
            <person name="Castelle C.J."/>
            <person name="Probst A.J."/>
            <person name="Thomas B.C."/>
            <person name="Singh A."/>
            <person name="Wilkins M.J."/>
            <person name="Karaoz U."/>
            <person name="Brodie E.L."/>
            <person name="Williams K.H."/>
            <person name="Hubbard S.S."/>
            <person name="Banfield J.F."/>
        </authorList>
    </citation>
    <scope>NUCLEOTIDE SEQUENCE [LARGE SCALE GENOMIC DNA]</scope>
</reference>
<proteinExistence type="predicted"/>
<protein>
    <submittedName>
        <fullName evidence="1">Uncharacterized protein</fullName>
    </submittedName>
</protein>
<dbReference type="Proteomes" id="UP000176868">
    <property type="component" value="Unassembled WGS sequence"/>
</dbReference>
<dbReference type="AlphaFoldDB" id="A0A1G2V5Q5"/>
<sequence>MHEDHRLELLRNFIKKRPYLIWYVKDLTRLSEEAIVEAILNYGDFNDAKKLFSILGQKRTAEIFRKQIRRRRTNYDPKILNYFNLYFQKYVGRRQHA</sequence>
<dbReference type="EMBL" id="MHWZ01000034">
    <property type="protein sequence ID" value="OHB16967.1"/>
    <property type="molecule type" value="Genomic_DNA"/>
</dbReference>
<gene>
    <name evidence="1" type="ORF">A2544_02205</name>
</gene>
<evidence type="ECO:0000313" key="2">
    <source>
        <dbReference type="Proteomes" id="UP000176868"/>
    </source>
</evidence>
<evidence type="ECO:0000313" key="1">
    <source>
        <dbReference type="EMBL" id="OHB16967.1"/>
    </source>
</evidence>
<accession>A0A1G2V5Q5</accession>
<comment type="caution">
    <text evidence="1">The sequence shown here is derived from an EMBL/GenBank/DDBJ whole genome shotgun (WGS) entry which is preliminary data.</text>
</comment>
<name>A0A1G2V5Q5_9BACT</name>